<dbReference type="AlphaFoldDB" id="A0A383A5U1"/>
<proteinExistence type="predicted"/>
<feature type="non-terminal residue" evidence="1">
    <location>
        <position position="1"/>
    </location>
</feature>
<organism evidence="1">
    <name type="scientific">marine metagenome</name>
    <dbReference type="NCBI Taxonomy" id="408172"/>
    <lineage>
        <taxon>unclassified sequences</taxon>
        <taxon>metagenomes</taxon>
        <taxon>ecological metagenomes</taxon>
    </lineage>
</organism>
<accession>A0A383A5U1</accession>
<protein>
    <submittedName>
        <fullName evidence="1">Uncharacterized protein</fullName>
    </submittedName>
</protein>
<dbReference type="EMBL" id="UINC01189340">
    <property type="protein sequence ID" value="SVE02983.1"/>
    <property type="molecule type" value="Genomic_DNA"/>
</dbReference>
<gene>
    <name evidence="1" type="ORF">METZ01_LOCUS455837</name>
</gene>
<evidence type="ECO:0000313" key="1">
    <source>
        <dbReference type="EMBL" id="SVE02983.1"/>
    </source>
</evidence>
<sequence>IAVLNASSYVEYEPEYVSNRAAEYPDIGDQLDALYHADVFPADMKAILKAVKDKYPKG</sequence>
<name>A0A383A5U1_9ZZZZ</name>
<reference evidence="1" key="1">
    <citation type="submission" date="2018-05" db="EMBL/GenBank/DDBJ databases">
        <authorList>
            <person name="Lanie J.A."/>
            <person name="Ng W.-L."/>
            <person name="Kazmierczak K.M."/>
            <person name="Andrzejewski T.M."/>
            <person name="Davidsen T.M."/>
            <person name="Wayne K.J."/>
            <person name="Tettelin H."/>
            <person name="Glass J.I."/>
            <person name="Rusch D."/>
            <person name="Podicherti R."/>
            <person name="Tsui H.-C.T."/>
            <person name="Winkler M.E."/>
        </authorList>
    </citation>
    <scope>NUCLEOTIDE SEQUENCE</scope>
</reference>